<dbReference type="Gene3D" id="3.30.450.20">
    <property type="entry name" value="PAS domain"/>
    <property type="match status" value="1"/>
</dbReference>
<dbReference type="RefSeq" id="WP_074486524.1">
    <property type="nucleotide sequence ID" value="NZ_FMXP01000032.1"/>
</dbReference>
<dbReference type="CDD" id="cd01949">
    <property type="entry name" value="GGDEF"/>
    <property type="match status" value="1"/>
</dbReference>
<evidence type="ECO:0000313" key="4">
    <source>
        <dbReference type="EMBL" id="SDB40290.1"/>
    </source>
</evidence>
<dbReference type="InterPro" id="IPR000160">
    <property type="entry name" value="GGDEF_dom"/>
</dbReference>
<dbReference type="Gene3D" id="3.30.70.270">
    <property type="match status" value="1"/>
</dbReference>
<dbReference type="GO" id="GO:0052621">
    <property type="term" value="F:diguanylate cyclase activity"/>
    <property type="evidence" value="ECO:0007669"/>
    <property type="project" value="TreeGrafter"/>
</dbReference>
<dbReference type="PANTHER" id="PTHR45138:SF9">
    <property type="entry name" value="DIGUANYLATE CYCLASE DGCM-RELATED"/>
    <property type="match status" value="1"/>
</dbReference>
<evidence type="ECO:0000259" key="3">
    <source>
        <dbReference type="PROSITE" id="PS50887"/>
    </source>
</evidence>
<dbReference type="InterPro" id="IPR000700">
    <property type="entry name" value="PAS-assoc_C"/>
</dbReference>
<evidence type="ECO:0000313" key="5">
    <source>
        <dbReference type="Proteomes" id="UP000182508"/>
    </source>
</evidence>
<dbReference type="PROSITE" id="PS50887">
    <property type="entry name" value="GGDEF"/>
    <property type="match status" value="1"/>
</dbReference>
<keyword evidence="1" id="KW-0812">Transmembrane</keyword>
<evidence type="ECO:0000256" key="1">
    <source>
        <dbReference type="SAM" id="Phobius"/>
    </source>
</evidence>
<organism evidence="4 5">
    <name type="scientific">Streptococcus henryi</name>
    <dbReference type="NCBI Taxonomy" id="439219"/>
    <lineage>
        <taxon>Bacteria</taxon>
        <taxon>Bacillati</taxon>
        <taxon>Bacillota</taxon>
        <taxon>Bacilli</taxon>
        <taxon>Lactobacillales</taxon>
        <taxon>Streptococcaceae</taxon>
        <taxon>Streptococcus</taxon>
    </lineage>
</organism>
<keyword evidence="1" id="KW-0472">Membrane</keyword>
<dbReference type="Proteomes" id="UP000182508">
    <property type="component" value="Unassembled WGS sequence"/>
</dbReference>
<dbReference type="EMBL" id="FMXP01000032">
    <property type="protein sequence ID" value="SDB40290.1"/>
    <property type="molecule type" value="Genomic_DNA"/>
</dbReference>
<gene>
    <name evidence="4" type="ORF">SAMN02910293_01982</name>
</gene>
<dbReference type="Pfam" id="PF08448">
    <property type="entry name" value="PAS_4"/>
    <property type="match status" value="1"/>
</dbReference>
<dbReference type="Pfam" id="PF00990">
    <property type="entry name" value="GGDEF"/>
    <property type="match status" value="1"/>
</dbReference>
<keyword evidence="1" id="KW-1133">Transmembrane helix</keyword>
<dbReference type="PANTHER" id="PTHR45138">
    <property type="entry name" value="REGULATORY COMPONENTS OF SENSORY TRANSDUCTION SYSTEM"/>
    <property type="match status" value="1"/>
</dbReference>
<dbReference type="STRING" id="439219.SAMN02910293_01982"/>
<dbReference type="InterPro" id="IPR035965">
    <property type="entry name" value="PAS-like_dom_sf"/>
</dbReference>
<accession>A0A1G6D5D1</accession>
<dbReference type="NCBIfam" id="TIGR00229">
    <property type="entry name" value="sensory_box"/>
    <property type="match status" value="1"/>
</dbReference>
<dbReference type="InterPro" id="IPR029787">
    <property type="entry name" value="Nucleotide_cyclase"/>
</dbReference>
<dbReference type="NCBIfam" id="TIGR00254">
    <property type="entry name" value="GGDEF"/>
    <property type="match status" value="1"/>
</dbReference>
<dbReference type="SUPFAM" id="SSF55785">
    <property type="entry name" value="PYP-like sensor domain (PAS domain)"/>
    <property type="match status" value="1"/>
</dbReference>
<dbReference type="SMART" id="SM00267">
    <property type="entry name" value="GGDEF"/>
    <property type="match status" value="1"/>
</dbReference>
<feature type="transmembrane region" description="Helical" evidence="1">
    <location>
        <begin position="27"/>
        <end position="44"/>
    </location>
</feature>
<dbReference type="SUPFAM" id="SSF55073">
    <property type="entry name" value="Nucleotide cyclase"/>
    <property type="match status" value="1"/>
</dbReference>
<proteinExistence type="predicted"/>
<name>A0A1G6D5D1_9STRE</name>
<protein>
    <submittedName>
        <fullName evidence="4">PAS domain S-box-containing protein/diguanylate cyclase (GGDEF) domain-containing protein</fullName>
    </submittedName>
</protein>
<dbReference type="InterPro" id="IPR000014">
    <property type="entry name" value="PAS"/>
</dbReference>
<dbReference type="InterPro" id="IPR013656">
    <property type="entry name" value="PAS_4"/>
</dbReference>
<feature type="domain" description="PAC" evidence="2">
    <location>
        <begin position="124"/>
        <end position="176"/>
    </location>
</feature>
<dbReference type="InterPro" id="IPR050469">
    <property type="entry name" value="Diguanylate_Cyclase"/>
</dbReference>
<evidence type="ECO:0000259" key="2">
    <source>
        <dbReference type="PROSITE" id="PS50113"/>
    </source>
</evidence>
<reference evidence="4 5" key="1">
    <citation type="submission" date="2016-10" db="EMBL/GenBank/DDBJ databases">
        <authorList>
            <person name="de Groot N.N."/>
        </authorList>
    </citation>
    <scope>NUCLEOTIDE SEQUENCE [LARGE SCALE GENOMIC DNA]</scope>
    <source>
        <strain evidence="4 5">A-4</strain>
    </source>
</reference>
<keyword evidence="5" id="KW-1185">Reference proteome</keyword>
<dbReference type="PROSITE" id="PS50113">
    <property type="entry name" value="PAC"/>
    <property type="match status" value="1"/>
</dbReference>
<sequence>MALLIVLLGILIFEEWRLNSSHLILSISWILLICFSVIFIFYLFRSRNGNFLIADFILESSEMLSLFAVDLNYRFIALNQHDIDVMEEFFGFTPRIGEVPFTFLGEEEAVKLKENIDKALEGVTFTSLDIIDKKGETLYWQNIFSPIYNNRRKIIGVSCIVLDITEQKKNELANQKLIYQDSLTTLFNRRYLELAFEEIQNRKEDNITLIIADLDDFKEINDRYGHHEGDQLLIEFGNCLTKYMPASAVVARLGGDEFAILLSGVPYPTAKMLITLVQNEMKKGAHKLSISYGVYSNFYNSNLEFSDFYKKADHEMYQYKMRGKIKK</sequence>
<dbReference type="InterPro" id="IPR043128">
    <property type="entry name" value="Rev_trsase/Diguanyl_cyclase"/>
</dbReference>
<feature type="domain" description="GGDEF" evidence="3">
    <location>
        <begin position="205"/>
        <end position="327"/>
    </location>
</feature>
<dbReference type="eggNOG" id="COG5001">
    <property type="taxonomic scope" value="Bacteria"/>
</dbReference>
<dbReference type="AlphaFoldDB" id="A0A1G6D5D1"/>